<dbReference type="Pfam" id="PF01042">
    <property type="entry name" value="Ribonuc_L-PSP"/>
    <property type="match status" value="1"/>
</dbReference>
<dbReference type="Gene3D" id="3.30.1330.40">
    <property type="entry name" value="RutC-like"/>
    <property type="match status" value="1"/>
</dbReference>
<dbReference type="PANTHER" id="PTHR43857:SF1">
    <property type="entry name" value="YJGH FAMILY PROTEIN"/>
    <property type="match status" value="1"/>
</dbReference>
<dbReference type="PANTHER" id="PTHR43857">
    <property type="entry name" value="BLR7761 PROTEIN"/>
    <property type="match status" value="1"/>
</dbReference>
<dbReference type="InterPro" id="IPR035959">
    <property type="entry name" value="RutC-like_sf"/>
</dbReference>
<name>A0A2M9CZX5_9CELL</name>
<dbReference type="SUPFAM" id="SSF55298">
    <property type="entry name" value="YjgF-like"/>
    <property type="match status" value="1"/>
</dbReference>
<proteinExistence type="predicted"/>
<gene>
    <name evidence="1" type="ORF">CLV28_0622</name>
</gene>
<organism evidence="1 2">
    <name type="scientific">Sediminihabitans luteus</name>
    <dbReference type="NCBI Taxonomy" id="1138585"/>
    <lineage>
        <taxon>Bacteria</taxon>
        <taxon>Bacillati</taxon>
        <taxon>Actinomycetota</taxon>
        <taxon>Actinomycetes</taxon>
        <taxon>Micrococcales</taxon>
        <taxon>Cellulomonadaceae</taxon>
        <taxon>Sediminihabitans</taxon>
    </lineage>
</organism>
<accession>A0A2M9CZX5</accession>
<keyword evidence="2" id="KW-1185">Reference proteome</keyword>
<protein>
    <submittedName>
        <fullName evidence="1">Enamine deaminase RidA (YjgF/YER057c/UK114 family)</fullName>
    </submittedName>
</protein>
<dbReference type="EMBL" id="PGFE01000001">
    <property type="protein sequence ID" value="PJJ77403.1"/>
    <property type="molecule type" value="Genomic_DNA"/>
</dbReference>
<dbReference type="AlphaFoldDB" id="A0A2M9CZX5"/>
<comment type="caution">
    <text evidence="1">The sequence shown here is derived from an EMBL/GenBank/DDBJ whole genome shotgun (WGS) entry which is preliminary data.</text>
</comment>
<sequence>MRHPAGMTSSVELIRAAALSDVAQYAYAATAPKEARLIFLAGACPLDPDGSTVAVGDFAGQAAACIETMTRALEAAGATIEDVISTRVLVASSRQADLVAAWNVVRDAFGTHDVPSTLLGVTVLGYVDQLVEIEAVAAVVD</sequence>
<dbReference type="InterPro" id="IPR006175">
    <property type="entry name" value="YjgF/YER057c/UK114"/>
</dbReference>
<dbReference type="Proteomes" id="UP000231693">
    <property type="component" value="Unassembled WGS sequence"/>
</dbReference>
<reference evidence="1 2" key="1">
    <citation type="submission" date="2017-11" db="EMBL/GenBank/DDBJ databases">
        <title>Genomic Encyclopedia of Archaeal and Bacterial Type Strains, Phase II (KMG-II): From Individual Species to Whole Genera.</title>
        <authorList>
            <person name="Goeker M."/>
        </authorList>
    </citation>
    <scope>NUCLEOTIDE SEQUENCE [LARGE SCALE GENOMIC DNA]</scope>
    <source>
        <strain evidence="1 2">DSM 25478</strain>
    </source>
</reference>
<evidence type="ECO:0000313" key="1">
    <source>
        <dbReference type="EMBL" id="PJJ77403.1"/>
    </source>
</evidence>
<evidence type="ECO:0000313" key="2">
    <source>
        <dbReference type="Proteomes" id="UP000231693"/>
    </source>
</evidence>